<evidence type="ECO:0000256" key="1">
    <source>
        <dbReference type="SAM" id="Phobius"/>
    </source>
</evidence>
<feature type="transmembrane region" description="Helical" evidence="1">
    <location>
        <begin position="49"/>
        <end position="72"/>
    </location>
</feature>
<reference evidence="3" key="1">
    <citation type="journal article" date="2019" name="PLoS ONE">
        <title>Identification and characterisation of capidermicin, a novel bacteriocin produced by Staphylococcus capitis.</title>
        <authorList>
            <person name="Lynch D."/>
            <person name="O'Connor P.M."/>
            <person name="Cotter P.D."/>
            <person name="Hill C."/>
            <person name="Field D."/>
            <person name="Begley M."/>
        </authorList>
    </citation>
    <scope>NUCLEOTIDE SEQUENCE</scope>
    <source>
        <strain evidence="3">CIT060</strain>
    </source>
</reference>
<dbReference type="Pfam" id="PF03703">
    <property type="entry name" value="bPH_2"/>
    <property type="match status" value="1"/>
</dbReference>
<dbReference type="InterPro" id="IPR005182">
    <property type="entry name" value="YdbS-like_PH"/>
</dbReference>
<name>A0A5P8N9V1_STACP</name>
<proteinExistence type="predicted"/>
<dbReference type="PANTHER" id="PTHR34473:SF2">
    <property type="entry name" value="UPF0699 TRANSMEMBRANE PROTEIN YDBT"/>
    <property type="match status" value="1"/>
</dbReference>
<keyword evidence="1" id="KW-0472">Membrane</keyword>
<keyword evidence="1" id="KW-0812">Transmembrane</keyword>
<accession>A0A5P8N9V1</accession>
<gene>
    <name evidence="3" type="ORF">60_02321</name>
</gene>
<feature type="transmembrane region" description="Helical" evidence="1">
    <location>
        <begin position="21"/>
        <end position="43"/>
    </location>
</feature>
<evidence type="ECO:0000313" key="3">
    <source>
        <dbReference type="EMBL" id="QFR37572.1"/>
    </source>
</evidence>
<evidence type="ECO:0000259" key="2">
    <source>
        <dbReference type="Pfam" id="PF03703"/>
    </source>
</evidence>
<feature type="domain" description="YdbS-like PH" evidence="2">
    <location>
        <begin position="77"/>
        <end position="153"/>
    </location>
</feature>
<dbReference type="AlphaFoldDB" id="A0A5P8N9V1"/>
<sequence length="160" mass="19073">MKTIISDSKKLPKRVVYFWTLHSFITHIIALIINVFIISLSFYLGWNKYVTVLLTVVLFIIIFTFCIEIIYLRYIKYNFFRYCCHKDLIEIEYGVYLFKTYRVIPTTKIYSLDIYQGPLLKKYDLYNIKLVTMANTHEIEGLELNEAKNIQKKLNSIKDG</sequence>
<organism evidence="3">
    <name type="scientific">Staphylococcus capitis</name>
    <dbReference type="NCBI Taxonomy" id="29388"/>
    <lineage>
        <taxon>Bacteria</taxon>
        <taxon>Bacillati</taxon>
        <taxon>Bacillota</taxon>
        <taxon>Bacilli</taxon>
        <taxon>Bacillales</taxon>
        <taxon>Staphylococcaceae</taxon>
        <taxon>Staphylococcus</taxon>
    </lineage>
</organism>
<dbReference type="EMBL" id="MN234131">
    <property type="protein sequence ID" value="QFR37572.1"/>
    <property type="molecule type" value="Genomic_DNA"/>
</dbReference>
<dbReference type="RefSeq" id="WP_311058740.1">
    <property type="nucleotide sequence ID" value="NZ_JAPWAA010000013.1"/>
</dbReference>
<keyword evidence="1" id="KW-1133">Transmembrane helix</keyword>
<protein>
    <submittedName>
        <fullName evidence="3">YdbS-like protein</fullName>
    </submittedName>
</protein>
<dbReference type="PANTHER" id="PTHR34473">
    <property type="entry name" value="UPF0699 TRANSMEMBRANE PROTEIN YDBS"/>
    <property type="match status" value="1"/>
</dbReference>